<evidence type="ECO:0000256" key="6">
    <source>
        <dbReference type="ARBA" id="ARBA00012754"/>
    </source>
</evidence>
<dbReference type="PANTHER" id="PTHR43730">
    <property type="entry name" value="BETA-MANNOSIDASE"/>
    <property type="match status" value="1"/>
</dbReference>
<dbReference type="InterPro" id="IPR041625">
    <property type="entry name" value="Beta-mannosidase_Ig"/>
</dbReference>
<feature type="domain" description="Beta-mannosidase Ig-fold" evidence="14">
    <location>
        <begin position="925"/>
        <end position="1013"/>
    </location>
</feature>
<feature type="domain" description="Beta-mannosidase-like galactose-binding" evidence="16">
    <location>
        <begin position="74"/>
        <end position="248"/>
    </location>
</feature>
<dbReference type="EMBL" id="JASBNA010000087">
    <property type="protein sequence ID" value="KAK7677524.1"/>
    <property type="molecule type" value="Genomic_DNA"/>
</dbReference>
<organism evidence="17 18">
    <name type="scientific">Cerrena zonata</name>
    <dbReference type="NCBI Taxonomy" id="2478898"/>
    <lineage>
        <taxon>Eukaryota</taxon>
        <taxon>Fungi</taxon>
        <taxon>Dikarya</taxon>
        <taxon>Basidiomycota</taxon>
        <taxon>Agaricomycotina</taxon>
        <taxon>Agaricomycetes</taxon>
        <taxon>Polyporales</taxon>
        <taxon>Cerrenaceae</taxon>
        <taxon>Cerrena</taxon>
    </lineage>
</organism>
<dbReference type="InterPro" id="IPR036156">
    <property type="entry name" value="Beta-gal/glucu_dom_sf"/>
</dbReference>
<evidence type="ECO:0000313" key="17">
    <source>
        <dbReference type="EMBL" id="KAK7677524.1"/>
    </source>
</evidence>
<reference evidence="17 18" key="1">
    <citation type="submission" date="2022-09" db="EMBL/GenBank/DDBJ databases">
        <authorList>
            <person name="Palmer J.M."/>
        </authorList>
    </citation>
    <scope>NUCLEOTIDE SEQUENCE [LARGE SCALE GENOMIC DNA]</scope>
    <source>
        <strain evidence="17 18">DSM 7382</strain>
    </source>
</reference>
<keyword evidence="10" id="KW-0378">Hydrolase</keyword>
<evidence type="ECO:0000256" key="5">
    <source>
        <dbReference type="ARBA" id="ARBA00011738"/>
    </source>
</evidence>
<keyword evidence="9" id="KW-0732">Signal</keyword>
<evidence type="ECO:0000256" key="10">
    <source>
        <dbReference type="ARBA" id="ARBA00022801"/>
    </source>
</evidence>
<dbReference type="InterPro" id="IPR041447">
    <property type="entry name" value="Mannosidase_ig"/>
</dbReference>
<protein>
    <recommendedName>
        <fullName evidence="7">Beta-mannosidase A</fullName>
        <ecNumber evidence="6">3.2.1.25</ecNumber>
    </recommendedName>
    <alternativeName>
        <fullName evidence="13">Mannanase A</fullName>
    </alternativeName>
</protein>
<evidence type="ECO:0000256" key="12">
    <source>
        <dbReference type="ARBA" id="ARBA00023295"/>
    </source>
</evidence>
<evidence type="ECO:0000256" key="4">
    <source>
        <dbReference type="ARBA" id="ARBA00007483"/>
    </source>
</evidence>
<dbReference type="InterPro" id="IPR017853">
    <property type="entry name" value="GH"/>
</dbReference>
<dbReference type="Gene3D" id="2.60.40.10">
    <property type="entry name" value="Immunoglobulins"/>
    <property type="match status" value="3"/>
</dbReference>
<evidence type="ECO:0000259" key="16">
    <source>
        <dbReference type="Pfam" id="PF22666"/>
    </source>
</evidence>
<evidence type="ECO:0000256" key="3">
    <source>
        <dbReference type="ARBA" id="ARBA00004740"/>
    </source>
</evidence>
<keyword evidence="11" id="KW-0325">Glycoprotein</keyword>
<sequence>MLHSERHPMWCAVTSSVRPDLLMPDPIYNSDIKPIGLRRLFTGGILTAMWPSLVVAALSGLVSAEVLSLSTLHWSLHNQNGSIAVPGSVPSQVHLDLVKAGIITEPLLGINDFTERWVINDNWTYTADLTPLTHNIAPDTKALLVFYGIDTIANISVAGKPLAWVSNQFQQYTYDISDLISRNKNNNNLTVSLESAYLYGLNVTSRPDAEISPTADFEYTGIRQFIRKTQSDFGWDWGPAFVPSGIFKPAYLVTLSTNPSPRSSSTPASHPLLVSSGSSPVLIEESALEILKRGQNTAPTVPPDESAPWVVNVTLALRSSTPLTSTSITIEFPELKVKSSPLKISNIAGSVAKPTFVNAHFEIPDGVPQRWFPHNLGTPKLYNATITLSFTRSQQHSSAQPDDTDARQQESVSFTTRTGFRTIQLIQTPYSQADVKNRGITSGDQWHFEINGKAFYSSGTNIIPFDPFYARMTTEQVRWVLESAVLSGQNMLRIWGGGIYQPSDELTGGYDFYSACDELGILAWSELIFSDALYPINDFLLESIDPEVRQNVRRVKRHPSNAQWAGGNEIEGIVISINSSLPNGTHYLNEYQTLFGEFLHDIVYEEQSSVAYTDCSTTSGVLSLDPYVIRYANKTFGEIYGNGERYNYDASVAFDYSTYPLSRFMNEFGFHSMPSFYSWEEALTSPSDFSFNSPVVVSRDHHPPAGSLAFPNPNAPQGQQQMASAVQLWLPAPSLTSTSNHTFAQWCFSTQVFQSLNMVSEIAFYRRGSGLGEHNLGSLVWQLNDIWQGVSWSSIEYSGRWKVLQYGMTNAFSPLLVYPFWTASSETLEVRVISDRLEPVKDVGVEFSWFEWNGKKVSSQTVKTDVGPLNGSVIWEGSGLEANILPKGSKKEDVFLVLSLTANIGGKTVTNEQVFTPVSLATVTLPDPHVHLTHGSNLTFKVSASGGVAAFAWIDHPAGTVGYFVDTKTGLPSNGFYLIPGNDRTLRFVINTALSKVKNPDPVDFVVRSLFDNTYEWAKLVSYS</sequence>
<dbReference type="GO" id="GO:0006516">
    <property type="term" value="P:glycoprotein catabolic process"/>
    <property type="evidence" value="ECO:0007669"/>
    <property type="project" value="TreeGrafter"/>
</dbReference>
<dbReference type="InterPro" id="IPR008979">
    <property type="entry name" value="Galactose-bd-like_sf"/>
</dbReference>
<dbReference type="SUPFAM" id="SSF51445">
    <property type="entry name" value="(Trans)glycosidases"/>
    <property type="match status" value="1"/>
</dbReference>
<name>A0AAW0FF64_9APHY</name>
<dbReference type="InterPro" id="IPR050887">
    <property type="entry name" value="Beta-mannosidase_GH2"/>
</dbReference>
<dbReference type="Gene3D" id="2.60.120.260">
    <property type="entry name" value="Galactose-binding domain-like"/>
    <property type="match status" value="1"/>
</dbReference>
<feature type="domain" description="Mannosidase Ig/CBM-like" evidence="15">
    <location>
        <begin position="827"/>
        <end position="915"/>
    </location>
</feature>
<accession>A0AAW0FF64</accession>
<dbReference type="Gene3D" id="3.20.20.80">
    <property type="entry name" value="Glycosidases"/>
    <property type="match status" value="1"/>
</dbReference>
<comment type="catalytic activity">
    <reaction evidence="1">
        <text>Hydrolysis of terminal, non-reducing beta-D-mannose residues in beta-D-mannosides.</text>
        <dbReference type="EC" id="3.2.1.25"/>
    </reaction>
</comment>
<proteinExistence type="inferred from homology"/>
<keyword evidence="12" id="KW-0326">Glycosidase</keyword>
<dbReference type="AlphaFoldDB" id="A0AAW0FF64"/>
<evidence type="ECO:0000313" key="18">
    <source>
        <dbReference type="Proteomes" id="UP001385951"/>
    </source>
</evidence>
<dbReference type="InterPro" id="IPR054593">
    <property type="entry name" value="Beta-mannosidase-like_N2"/>
</dbReference>
<evidence type="ECO:0000259" key="15">
    <source>
        <dbReference type="Pfam" id="PF17786"/>
    </source>
</evidence>
<dbReference type="PANTHER" id="PTHR43730:SF5">
    <property type="entry name" value="BETA-MANNOSIDASE A"/>
    <property type="match status" value="1"/>
</dbReference>
<comment type="pathway">
    <text evidence="3">Glycan metabolism; N-glycan degradation.</text>
</comment>
<evidence type="ECO:0000256" key="7">
    <source>
        <dbReference type="ARBA" id="ARBA00021795"/>
    </source>
</evidence>
<evidence type="ECO:0000256" key="9">
    <source>
        <dbReference type="ARBA" id="ARBA00022729"/>
    </source>
</evidence>
<comment type="caution">
    <text evidence="17">The sequence shown here is derived from an EMBL/GenBank/DDBJ whole genome shotgun (WGS) entry which is preliminary data.</text>
</comment>
<evidence type="ECO:0000256" key="8">
    <source>
        <dbReference type="ARBA" id="ARBA00022525"/>
    </source>
</evidence>
<comment type="subunit">
    <text evidence="5">Homodimer.</text>
</comment>
<dbReference type="EC" id="3.2.1.25" evidence="6"/>
<evidence type="ECO:0000256" key="2">
    <source>
        <dbReference type="ARBA" id="ARBA00004613"/>
    </source>
</evidence>
<comment type="similarity">
    <text evidence="4">Belongs to the glycosyl hydrolase 2 family. Beta-mannosidase A subfamily.</text>
</comment>
<evidence type="ECO:0000256" key="11">
    <source>
        <dbReference type="ARBA" id="ARBA00023180"/>
    </source>
</evidence>
<evidence type="ECO:0000256" key="1">
    <source>
        <dbReference type="ARBA" id="ARBA00000829"/>
    </source>
</evidence>
<evidence type="ECO:0000256" key="13">
    <source>
        <dbReference type="ARBA" id="ARBA00031061"/>
    </source>
</evidence>
<dbReference type="GO" id="GO:0004567">
    <property type="term" value="F:beta-mannosidase activity"/>
    <property type="evidence" value="ECO:0007669"/>
    <property type="project" value="UniProtKB-EC"/>
</dbReference>
<dbReference type="SUPFAM" id="SSF49785">
    <property type="entry name" value="Galactose-binding domain-like"/>
    <property type="match status" value="1"/>
</dbReference>
<evidence type="ECO:0000259" key="14">
    <source>
        <dbReference type="Pfam" id="PF17753"/>
    </source>
</evidence>
<dbReference type="Pfam" id="PF22666">
    <property type="entry name" value="Glyco_hydro_2_N2"/>
    <property type="match status" value="1"/>
</dbReference>
<keyword evidence="18" id="KW-1185">Reference proteome</keyword>
<dbReference type="Pfam" id="PF17786">
    <property type="entry name" value="Mannosidase_ig"/>
    <property type="match status" value="1"/>
</dbReference>
<keyword evidence="8" id="KW-0964">Secreted</keyword>
<dbReference type="InterPro" id="IPR013783">
    <property type="entry name" value="Ig-like_fold"/>
</dbReference>
<dbReference type="GO" id="GO:0005576">
    <property type="term" value="C:extracellular region"/>
    <property type="evidence" value="ECO:0007669"/>
    <property type="project" value="UniProtKB-SubCell"/>
</dbReference>
<dbReference type="SUPFAM" id="SSF49303">
    <property type="entry name" value="beta-Galactosidase/glucuronidase domain"/>
    <property type="match status" value="2"/>
</dbReference>
<comment type="subcellular location">
    <subcellularLocation>
        <location evidence="2">Secreted</location>
    </subcellularLocation>
</comment>
<gene>
    <name evidence="17" type="ORF">QCA50_019530</name>
</gene>
<dbReference type="Proteomes" id="UP001385951">
    <property type="component" value="Unassembled WGS sequence"/>
</dbReference>
<dbReference type="Pfam" id="PF17753">
    <property type="entry name" value="Ig_mannosidase"/>
    <property type="match status" value="1"/>
</dbReference>
<dbReference type="FunFam" id="3.20.20.80:FF:000050">
    <property type="entry name" value="Beta-mannosidase B"/>
    <property type="match status" value="1"/>
</dbReference>